<dbReference type="GO" id="GO:0008483">
    <property type="term" value="F:transaminase activity"/>
    <property type="evidence" value="ECO:0007669"/>
    <property type="project" value="TreeGrafter"/>
</dbReference>
<reference evidence="4 5" key="1">
    <citation type="journal article" date="2021" name="Commun. Biol.">
        <title>The genome of Shorea leprosula (Dipterocarpaceae) highlights the ecological relevance of drought in aseasonal tropical rainforests.</title>
        <authorList>
            <person name="Ng K.K.S."/>
            <person name="Kobayashi M.J."/>
            <person name="Fawcett J.A."/>
            <person name="Hatakeyama M."/>
            <person name="Paape T."/>
            <person name="Ng C.H."/>
            <person name="Ang C.C."/>
            <person name="Tnah L.H."/>
            <person name="Lee C.T."/>
            <person name="Nishiyama T."/>
            <person name="Sese J."/>
            <person name="O'Brien M.J."/>
            <person name="Copetti D."/>
            <person name="Mohd Noor M.I."/>
            <person name="Ong R.C."/>
            <person name="Putra M."/>
            <person name="Sireger I.Z."/>
            <person name="Indrioko S."/>
            <person name="Kosugi Y."/>
            <person name="Izuno A."/>
            <person name="Isagi Y."/>
            <person name="Lee S.L."/>
            <person name="Shimizu K.K."/>
        </authorList>
    </citation>
    <scope>NUCLEOTIDE SEQUENCE [LARGE SCALE GENOMIC DNA]</scope>
    <source>
        <strain evidence="4">214</strain>
    </source>
</reference>
<dbReference type="Pfam" id="PF00155">
    <property type="entry name" value="Aminotran_1_2"/>
    <property type="match status" value="1"/>
</dbReference>
<accession>A0AAV5K5K8</accession>
<evidence type="ECO:0000313" key="5">
    <source>
        <dbReference type="Proteomes" id="UP001054252"/>
    </source>
</evidence>
<protein>
    <recommendedName>
        <fullName evidence="3">Aminotransferase class I/classII large domain-containing protein</fullName>
    </recommendedName>
</protein>
<dbReference type="InterPro" id="IPR050478">
    <property type="entry name" value="Ethylene_sulfur-biosynth"/>
</dbReference>
<name>A0AAV5K5K8_9ROSI</name>
<organism evidence="4 5">
    <name type="scientific">Rubroshorea leprosula</name>
    <dbReference type="NCBI Taxonomy" id="152421"/>
    <lineage>
        <taxon>Eukaryota</taxon>
        <taxon>Viridiplantae</taxon>
        <taxon>Streptophyta</taxon>
        <taxon>Embryophyta</taxon>
        <taxon>Tracheophyta</taxon>
        <taxon>Spermatophyta</taxon>
        <taxon>Magnoliopsida</taxon>
        <taxon>eudicotyledons</taxon>
        <taxon>Gunneridae</taxon>
        <taxon>Pentapetalae</taxon>
        <taxon>rosids</taxon>
        <taxon>malvids</taxon>
        <taxon>Malvales</taxon>
        <taxon>Dipterocarpaceae</taxon>
        <taxon>Rubroshorea</taxon>
    </lineage>
</organism>
<dbReference type="InterPro" id="IPR004839">
    <property type="entry name" value="Aminotransferase_I/II_large"/>
</dbReference>
<comment type="similarity">
    <text evidence="1">Belongs to the class-I pyridoxal-phosphate-dependent aminotransferase family.</text>
</comment>
<dbReference type="GO" id="GO:0016847">
    <property type="term" value="F:1-aminocyclopropane-1-carboxylate synthase activity"/>
    <property type="evidence" value="ECO:0007669"/>
    <property type="project" value="UniProtKB-ARBA"/>
</dbReference>
<dbReference type="PROSITE" id="PS00105">
    <property type="entry name" value="AA_TRANSFER_CLASS_1"/>
    <property type="match status" value="1"/>
</dbReference>
<dbReference type="EMBL" id="BPVZ01000054">
    <property type="protein sequence ID" value="GKV20011.1"/>
    <property type="molecule type" value="Genomic_DNA"/>
</dbReference>
<evidence type="ECO:0000256" key="2">
    <source>
        <dbReference type="ARBA" id="ARBA00022898"/>
    </source>
</evidence>
<dbReference type="CDD" id="cd00609">
    <property type="entry name" value="AAT_like"/>
    <property type="match status" value="1"/>
</dbReference>
<dbReference type="Proteomes" id="UP001054252">
    <property type="component" value="Unassembled WGS sequence"/>
</dbReference>
<gene>
    <name evidence="4" type="ORF">SLEP1_g30192</name>
</gene>
<dbReference type="InterPro" id="IPR015421">
    <property type="entry name" value="PyrdxlP-dep_Trfase_major"/>
</dbReference>
<feature type="domain" description="Aminotransferase class I/classII large" evidence="3">
    <location>
        <begin position="2"/>
        <end position="383"/>
    </location>
</feature>
<dbReference type="Gene3D" id="3.90.1150.10">
    <property type="entry name" value="Aspartate Aminotransferase, domain 1"/>
    <property type="match status" value="1"/>
</dbReference>
<dbReference type="InterPro" id="IPR015424">
    <property type="entry name" value="PyrdxlP-dep_Trfase"/>
</dbReference>
<comment type="caution">
    <text evidence="4">The sequence shown here is derived from an EMBL/GenBank/DDBJ whole genome shotgun (WGS) entry which is preliminary data.</text>
</comment>
<dbReference type="InterPro" id="IPR015422">
    <property type="entry name" value="PyrdxlP-dep_Trfase_small"/>
</dbReference>
<dbReference type="GO" id="GO:0030170">
    <property type="term" value="F:pyridoxal phosphate binding"/>
    <property type="evidence" value="ECO:0007669"/>
    <property type="project" value="InterPro"/>
</dbReference>
<keyword evidence="2" id="KW-0663">Pyridoxal phosphate</keyword>
<evidence type="ECO:0000259" key="3">
    <source>
        <dbReference type="Pfam" id="PF00155"/>
    </source>
</evidence>
<dbReference type="PANTHER" id="PTHR43795">
    <property type="entry name" value="BIFUNCTIONAL ASPARTATE AMINOTRANSFERASE AND GLUTAMATE/ASPARTATE-PREPHENATE AMINOTRANSFERASE-RELATED"/>
    <property type="match status" value="1"/>
</dbReference>
<dbReference type="PRINTS" id="PR00753">
    <property type="entry name" value="ACCSYNTHASE"/>
</dbReference>
<dbReference type="PANTHER" id="PTHR43795:SF44">
    <property type="entry name" value="1-AMINOCYCLOPROPANE-1-CARBOXYLATE SYNTHASE 3-LIKE"/>
    <property type="match status" value="1"/>
</dbReference>
<dbReference type="Gene3D" id="3.40.640.10">
    <property type="entry name" value="Type I PLP-dependent aspartate aminotransferase-like (Major domain)"/>
    <property type="match status" value="1"/>
</dbReference>
<dbReference type="InterPro" id="IPR004838">
    <property type="entry name" value="NHTrfase_class1_PyrdxlP-BS"/>
</dbReference>
<proteinExistence type="inferred from homology"/>
<dbReference type="SUPFAM" id="SSF53383">
    <property type="entry name" value="PLP-dependent transferases"/>
    <property type="match status" value="1"/>
</dbReference>
<keyword evidence="5" id="KW-1185">Reference proteome</keyword>
<evidence type="ECO:0000256" key="1">
    <source>
        <dbReference type="ARBA" id="ARBA00007441"/>
    </source>
</evidence>
<evidence type="ECO:0000313" key="4">
    <source>
        <dbReference type="EMBL" id="GKV20011.1"/>
    </source>
</evidence>
<sequence length="413" mass="46205">MCLAENQVSLDLVESWIEKNLDAVRLRKDGASLFRELALFEDYHGLHALKIALAGYMEEIRGSKAKFFDPHKLVLTAGATAANETLIFCLANPGEAILIPTPYYPGYDRDLQWRTEVKIVPIHCSSLNDFRITMSALEAAYEDAQKLNLKVKAVLVTNPSNPLGRTLIQEELNNLISFAIDKEIHIINDEVFSGTVFDSPGFTSVMEAASNRNLQGCSVWSRIHIVYSLSKHLGLSGFRVGMIYSNNEAIVSAATKMSSFGLVSSQTQFLLSSMLVDKKFTAKYIKENQKRLKKRKEMFVSELKKAGIECFRGNAGLFCWVDMRNFLSSSTFEAEEELQKKMLYSARLNVSPGSSCHCSEPGWFRVCFANMPEEALRVAIQRFKIFAELSTAAAGGNSRQSLPHVKRKLSIVK</sequence>
<dbReference type="AlphaFoldDB" id="A0AAV5K5K8"/>